<dbReference type="InterPro" id="IPR009003">
    <property type="entry name" value="Peptidase_S1_PA"/>
</dbReference>
<evidence type="ECO:0000256" key="2">
    <source>
        <dbReference type="ARBA" id="ARBA00022525"/>
    </source>
</evidence>
<dbReference type="EC" id="3.4.21.1" evidence="7"/>
<dbReference type="AlphaFoldDB" id="A0A6J0C5R4"/>
<dbReference type="PANTHER" id="PTHR24252">
    <property type="entry name" value="ACROSIN-RELATED"/>
    <property type="match status" value="1"/>
</dbReference>
<dbReference type="PROSITE" id="PS50240">
    <property type="entry name" value="TRYPSIN_DOM"/>
    <property type="match status" value="1"/>
</dbReference>
<evidence type="ECO:0000259" key="10">
    <source>
        <dbReference type="PROSITE" id="PS50240"/>
    </source>
</evidence>
<organism evidence="12">
    <name type="scientific">Neodiprion lecontei</name>
    <name type="common">Redheaded pine sawfly</name>
    <dbReference type="NCBI Taxonomy" id="441921"/>
    <lineage>
        <taxon>Eukaryota</taxon>
        <taxon>Metazoa</taxon>
        <taxon>Ecdysozoa</taxon>
        <taxon>Arthropoda</taxon>
        <taxon>Hexapoda</taxon>
        <taxon>Insecta</taxon>
        <taxon>Pterygota</taxon>
        <taxon>Neoptera</taxon>
        <taxon>Endopterygota</taxon>
        <taxon>Hymenoptera</taxon>
        <taxon>Tenthredinoidea</taxon>
        <taxon>Diprionidae</taxon>
        <taxon>Diprioninae</taxon>
        <taxon>Neodiprion</taxon>
    </lineage>
</organism>
<dbReference type="SMART" id="SM00020">
    <property type="entry name" value="Tryp_SPc"/>
    <property type="match status" value="1"/>
</dbReference>
<keyword evidence="2" id="KW-0964">Secreted</keyword>
<evidence type="ECO:0000256" key="7">
    <source>
        <dbReference type="ARBA" id="ARBA00044036"/>
    </source>
</evidence>
<dbReference type="GO" id="GO:0004252">
    <property type="term" value="F:serine-type endopeptidase activity"/>
    <property type="evidence" value="ECO:0007669"/>
    <property type="project" value="UniProtKB-EC"/>
</dbReference>
<gene>
    <name evidence="12" type="primary">LOC107225803</name>
</gene>
<evidence type="ECO:0000313" key="11">
    <source>
        <dbReference type="Proteomes" id="UP000829291"/>
    </source>
</evidence>
<evidence type="ECO:0000256" key="3">
    <source>
        <dbReference type="ARBA" id="ARBA00022670"/>
    </source>
</evidence>
<dbReference type="OrthoDB" id="8440449at2759"/>
<dbReference type="InParanoid" id="A0A6J0C5R4"/>
<dbReference type="FunFam" id="2.40.10.10:FF:000047">
    <property type="entry name" value="Trypsin eta"/>
    <property type="match status" value="1"/>
</dbReference>
<evidence type="ECO:0000256" key="9">
    <source>
        <dbReference type="SAM" id="SignalP"/>
    </source>
</evidence>
<evidence type="ECO:0000313" key="12">
    <source>
        <dbReference type="RefSeq" id="XP_015521872.1"/>
    </source>
</evidence>
<dbReference type="InterPro" id="IPR001254">
    <property type="entry name" value="Trypsin_dom"/>
</dbReference>
<evidence type="ECO:0000256" key="8">
    <source>
        <dbReference type="RuleBase" id="RU363034"/>
    </source>
</evidence>
<dbReference type="GO" id="GO:0016485">
    <property type="term" value="P:protein processing"/>
    <property type="evidence" value="ECO:0007669"/>
    <property type="project" value="UniProtKB-ARBA"/>
</dbReference>
<dbReference type="CDD" id="cd00190">
    <property type="entry name" value="Tryp_SPc"/>
    <property type="match status" value="1"/>
</dbReference>
<dbReference type="PANTHER" id="PTHR24252:SF7">
    <property type="entry name" value="HYALIN"/>
    <property type="match status" value="1"/>
</dbReference>
<evidence type="ECO:0000256" key="6">
    <source>
        <dbReference type="ARBA" id="ARBA00023157"/>
    </source>
</evidence>
<dbReference type="InterPro" id="IPR018114">
    <property type="entry name" value="TRYPSIN_HIS"/>
</dbReference>
<feature type="domain" description="Peptidase S1" evidence="10">
    <location>
        <begin position="30"/>
        <end position="262"/>
    </location>
</feature>
<dbReference type="GeneID" id="107225803"/>
<keyword evidence="4 8" id="KW-0378">Hydrolase</keyword>
<dbReference type="PROSITE" id="PS00134">
    <property type="entry name" value="TRYPSIN_HIS"/>
    <property type="match status" value="1"/>
</dbReference>
<accession>A0A6J0C5R4</accession>
<proteinExistence type="predicted"/>
<evidence type="ECO:0000256" key="5">
    <source>
        <dbReference type="ARBA" id="ARBA00022825"/>
    </source>
</evidence>
<feature type="signal peptide" evidence="9">
    <location>
        <begin position="1"/>
        <end position="18"/>
    </location>
</feature>
<dbReference type="PROSITE" id="PS00135">
    <property type="entry name" value="TRYPSIN_SER"/>
    <property type="match status" value="1"/>
</dbReference>
<dbReference type="KEGG" id="nlo:107225803"/>
<dbReference type="SUPFAM" id="SSF50494">
    <property type="entry name" value="Trypsin-like serine proteases"/>
    <property type="match status" value="1"/>
</dbReference>
<keyword evidence="11" id="KW-1185">Reference proteome</keyword>
<dbReference type="InterPro" id="IPR033116">
    <property type="entry name" value="TRYPSIN_SER"/>
</dbReference>
<evidence type="ECO:0000256" key="4">
    <source>
        <dbReference type="ARBA" id="ARBA00022801"/>
    </source>
</evidence>
<keyword evidence="9" id="KW-0732">Signal</keyword>
<dbReference type="InterPro" id="IPR043504">
    <property type="entry name" value="Peptidase_S1_PA_chymotrypsin"/>
</dbReference>
<dbReference type="Pfam" id="PF00089">
    <property type="entry name" value="Trypsin"/>
    <property type="match status" value="1"/>
</dbReference>
<reference evidence="12" key="1">
    <citation type="submission" date="2025-08" db="UniProtKB">
        <authorList>
            <consortium name="RefSeq"/>
        </authorList>
    </citation>
    <scope>IDENTIFICATION</scope>
    <source>
        <tissue evidence="12">Thorax and Abdomen</tissue>
    </source>
</reference>
<dbReference type="Proteomes" id="UP000829291">
    <property type="component" value="Chromosome 2"/>
</dbReference>
<comment type="subcellular location">
    <subcellularLocation>
        <location evidence="1">Secreted</location>
        <location evidence="1">Extracellular space</location>
    </subcellularLocation>
</comment>
<feature type="chain" id="PRO_5026672265" description="chymotrypsin" evidence="9">
    <location>
        <begin position="19"/>
        <end position="262"/>
    </location>
</feature>
<name>A0A6J0C5R4_NEOLC</name>
<dbReference type="GO" id="GO:0005576">
    <property type="term" value="C:extracellular region"/>
    <property type="evidence" value="ECO:0007669"/>
    <property type="project" value="UniProtKB-SubCell"/>
</dbReference>
<evidence type="ECO:0000256" key="1">
    <source>
        <dbReference type="ARBA" id="ARBA00004239"/>
    </source>
</evidence>
<dbReference type="FunCoup" id="A0A6J0C5R4">
    <property type="interactions" value="1"/>
</dbReference>
<dbReference type="Gene3D" id="2.40.10.10">
    <property type="entry name" value="Trypsin-like serine proteases"/>
    <property type="match status" value="1"/>
</dbReference>
<dbReference type="RefSeq" id="XP_015521872.1">
    <property type="nucleotide sequence ID" value="XM_015666386.2"/>
</dbReference>
<protein>
    <recommendedName>
        <fullName evidence="7">chymotrypsin</fullName>
        <ecNumber evidence="7">3.4.21.1</ecNumber>
    </recommendedName>
</protein>
<dbReference type="InterPro" id="IPR001314">
    <property type="entry name" value="Peptidase_S1A"/>
</dbReference>
<sequence>MWLPSAILFSLSIATCRGYTLPFPSSLGRIINGETVEPGEIPYQVSLQRPMDRFHFCGGSVISETYVITAAHCVLGRLAKSVIVVAGTNDITEGQGIIRNVRRINTHEGYDPRDAYRNDIALLKLAEPLLKVPNLVEYVKLPSACQALTTGEAAVVSGWGRIQEGGQSPKLLQRATIEISDQEYCTAIYHETFNMEVDDTQVCADVPGGGKGSCHGDSGGPLTVNGELTGLVSWANGCAREGYPTVYTRVSQFLDWIEKTAV</sequence>
<dbReference type="PRINTS" id="PR00722">
    <property type="entry name" value="CHYMOTRYPSIN"/>
</dbReference>
<keyword evidence="3 8" id="KW-0645">Protease</keyword>
<keyword evidence="5 8" id="KW-0720">Serine protease</keyword>
<keyword evidence="6" id="KW-1015">Disulfide bond</keyword>